<comment type="subcellular location">
    <subcellularLocation>
        <location evidence="1">Cell membrane</location>
        <topology evidence="1">Multi-pass membrane protein</topology>
    </subcellularLocation>
</comment>
<dbReference type="Gene3D" id="3.40.720.10">
    <property type="entry name" value="Alkaline Phosphatase, subunit A"/>
    <property type="match status" value="1"/>
</dbReference>
<reference evidence="9 10" key="1">
    <citation type="journal article" date="2019" name="Nat. Med.">
        <title>A library of human gut bacterial isolates paired with longitudinal multiomics data enables mechanistic microbiome research.</title>
        <authorList>
            <person name="Poyet M."/>
            <person name="Groussin M."/>
            <person name="Gibbons S.M."/>
            <person name="Avila-Pacheco J."/>
            <person name="Jiang X."/>
            <person name="Kearney S.M."/>
            <person name="Perrotta A.R."/>
            <person name="Berdy B."/>
            <person name="Zhao S."/>
            <person name="Lieberman T.D."/>
            <person name="Swanson P.K."/>
            <person name="Smith M."/>
            <person name="Roesemann S."/>
            <person name="Alexander J.E."/>
            <person name="Rich S.A."/>
            <person name="Livny J."/>
            <person name="Vlamakis H."/>
            <person name="Clish C."/>
            <person name="Bullock K."/>
            <person name="Deik A."/>
            <person name="Scott J."/>
            <person name="Pierce K.A."/>
            <person name="Xavier R.J."/>
            <person name="Alm E.J."/>
        </authorList>
    </citation>
    <scope>NUCLEOTIDE SEQUENCE [LARGE SCALE GENOMIC DNA]</scope>
    <source>
        <strain evidence="9 10">BIOML-A198</strain>
    </source>
</reference>
<sequence length="895" mass="101642">MKQFNLFKICIGILTAYGILTWTNSQTSQLLLSILVTALWCVAYFFITKQINVKNKSNLNLIVFLITLISVSYFNFTIERPLPFLTQSYSLSFVASEGPVQISQMNVNHQNLDLSTLTTDNDWIFKETLASSNGTPLTLSNLKNELIGIQLLKTSGAGTLSIYRNDHLVKTIHLNSTTENDLKIKVSPDYPILLNLAYMGSLMAFYLILSYLVAFAGKLTQRFNVEALSPEIIGYAALPILLITLFKWTGLANVSYRPLLLMIFFISITGSEIGLFKKVKMKHNDSFIKWIRIFFYLILTSILTILVMQIIYFFPNFDITMTWIAHHINLIFLASTIVFSISLALYCLFNHLILAISLSNLLLIVVGIANYYKMLVVGEPIYPSDMSMLSQMDEIVGYVKEILSPALIGGLMAFIIGLAILSVFTRKGTKLTLKSRVIGLVLALFYLASTFYYDKTFMNPIVTKTVNFSKWNQLSNYQQNGFLFGFITNLQNDLMIKNENYSEANMQQITDYYTEKAKEYNQNLTNTQTPNVMVIVSESLSDPTVFNQLTFSEDPLPNLRQYMQTYSSGNMLSPFKGNRTANIEFEFLLGFTNSLLLEGTVPFQQALSQKTEIPSIVSYFDDLGYSSIAIHPNNAAFYKRSLVYPALGFDEFMSIDKMTAPEYIDSGKYVTDEYVFNQMYDHLLNTEGPTFTYGLTMQNHIPIFDEKFGPTSITVTDSSGVENKEMETYAEGLKETDTALKDFITKIENYDEPTVVVFFGDHLVNFSSDIHAAHGYVDKDPNAQTAKLFYETPLLIMSNIQGFNIENIYDVSPIFIAPLILKELNLPLTPFQMFLSDLYEEFSVLHNNFKMDANQNQVNELTAKQQQLLLTFELIQYDILEGSEDLLPTFFNVPE</sequence>
<comment type="caution">
    <text evidence="9">The sequence shown here is derived from an EMBL/GenBank/DDBJ whole genome shotgun (WGS) entry which is preliminary data.</text>
</comment>
<evidence type="ECO:0000259" key="8">
    <source>
        <dbReference type="Pfam" id="PF00884"/>
    </source>
</evidence>
<feature type="transmembrane region" description="Helical" evidence="7">
    <location>
        <begin position="326"/>
        <end position="349"/>
    </location>
</feature>
<dbReference type="InterPro" id="IPR017850">
    <property type="entry name" value="Alkaline_phosphatase_core_sf"/>
</dbReference>
<name>A0A9X4XAM2_9FIRM</name>
<dbReference type="EMBL" id="WMQE01000001">
    <property type="protein sequence ID" value="MTK19928.1"/>
    <property type="molecule type" value="Genomic_DNA"/>
</dbReference>
<evidence type="ECO:0000256" key="6">
    <source>
        <dbReference type="ARBA" id="ARBA00023136"/>
    </source>
</evidence>
<dbReference type="Pfam" id="PF00884">
    <property type="entry name" value="Sulfatase"/>
    <property type="match status" value="1"/>
</dbReference>
<dbReference type="CDD" id="cd16015">
    <property type="entry name" value="LTA_synthase"/>
    <property type="match status" value="1"/>
</dbReference>
<gene>
    <name evidence="9" type="ORF">GMA92_00555</name>
</gene>
<dbReference type="Proteomes" id="UP000487649">
    <property type="component" value="Unassembled WGS sequence"/>
</dbReference>
<evidence type="ECO:0000256" key="1">
    <source>
        <dbReference type="ARBA" id="ARBA00004651"/>
    </source>
</evidence>
<dbReference type="GO" id="GO:0016787">
    <property type="term" value="F:hydrolase activity"/>
    <property type="evidence" value="ECO:0007669"/>
    <property type="project" value="UniProtKB-KW"/>
</dbReference>
<feature type="transmembrane region" description="Helical" evidence="7">
    <location>
        <begin position="59"/>
        <end position="78"/>
    </location>
</feature>
<organism evidence="9 10">
    <name type="scientific">Turicibacter sanguinis</name>
    <dbReference type="NCBI Taxonomy" id="154288"/>
    <lineage>
        <taxon>Bacteria</taxon>
        <taxon>Bacillati</taxon>
        <taxon>Bacillota</taxon>
        <taxon>Erysipelotrichia</taxon>
        <taxon>Erysipelotrichales</taxon>
        <taxon>Turicibacteraceae</taxon>
        <taxon>Turicibacter</taxon>
    </lineage>
</organism>
<feature type="transmembrane region" description="Helical" evidence="7">
    <location>
        <begin position="5"/>
        <end position="23"/>
    </location>
</feature>
<protein>
    <submittedName>
        <fullName evidence="9">Sulfatase-like hydrolase/transferase</fullName>
    </submittedName>
</protein>
<evidence type="ECO:0000256" key="3">
    <source>
        <dbReference type="ARBA" id="ARBA00022475"/>
    </source>
</evidence>
<keyword evidence="5 7" id="KW-1133">Transmembrane helix</keyword>
<dbReference type="GO" id="GO:0005886">
    <property type="term" value="C:plasma membrane"/>
    <property type="evidence" value="ECO:0007669"/>
    <property type="project" value="UniProtKB-SubCell"/>
</dbReference>
<feature type="domain" description="Sulfatase N-terminal" evidence="8">
    <location>
        <begin position="530"/>
        <end position="821"/>
    </location>
</feature>
<keyword evidence="9" id="KW-0378">Hydrolase</keyword>
<evidence type="ECO:0000313" key="10">
    <source>
        <dbReference type="Proteomes" id="UP000487649"/>
    </source>
</evidence>
<dbReference type="SUPFAM" id="SSF53649">
    <property type="entry name" value="Alkaline phosphatase-like"/>
    <property type="match status" value="1"/>
</dbReference>
<evidence type="ECO:0000256" key="7">
    <source>
        <dbReference type="SAM" id="Phobius"/>
    </source>
</evidence>
<comment type="pathway">
    <text evidence="2">Cell wall biogenesis; lipoteichoic acid biosynthesis.</text>
</comment>
<keyword evidence="6 7" id="KW-0472">Membrane</keyword>
<feature type="transmembrane region" description="Helical" evidence="7">
    <location>
        <begin position="293"/>
        <end position="314"/>
    </location>
</feature>
<feature type="transmembrane region" description="Helical" evidence="7">
    <location>
        <begin position="254"/>
        <end position="273"/>
    </location>
</feature>
<feature type="transmembrane region" description="Helical" evidence="7">
    <location>
        <begin position="361"/>
        <end position="382"/>
    </location>
</feature>
<accession>A0A9X4XAM2</accession>
<dbReference type="PANTHER" id="PTHR47371:SF3">
    <property type="entry name" value="PHOSPHOGLYCEROL TRANSFERASE I"/>
    <property type="match status" value="1"/>
</dbReference>
<proteinExistence type="predicted"/>
<dbReference type="RefSeq" id="WP_006783836.1">
    <property type="nucleotide sequence ID" value="NZ_JADNAQ010000003.1"/>
</dbReference>
<feature type="transmembrane region" description="Helical" evidence="7">
    <location>
        <begin position="192"/>
        <end position="216"/>
    </location>
</feature>
<evidence type="ECO:0000256" key="5">
    <source>
        <dbReference type="ARBA" id="ARBA00022989"/>
    </source>
</evidence>
<dbReference type="PANTHER" id="PTHR47371">
    <property type="entry name" value="LIPOTEICHOIC ACID SYNTHASE"/>
    <property type="match status" value="1"/>
</dbReference>
<dbReference type="InterPro" id="IPR050448">
    <property type="entry name" value="OpgB/LTA_synthase_biosynth"/>
</dbReference>
<evidence type="ECO:0000313" key="9">
    <source>
        <dbReference type="EMBL" id="MTK19928.1"/>
    </source>
</evidence>
<feature type="transmembrane region" description="Helical" evidence="7">
    <location>
        <begin position="228"/>
        <end position="248"/>
    </location>
</feature>
<feature type="transmembrane region" description="Helical" evidence="7">
    <location>
        <begin position="402"/>
        <end position="425"/>
    </location>
</feature>
<dbReference type="InterPro" id="IPR000917">
    <property type="entry name" value="Sulfatase_N"/>
</dbReference>
<evidence type="ECO:0000256" key="4">
    <source>
        <dbReference type="ARBA" id="ARBA00022692"/>
    </source>
</evidence>
<dbReference type="AlphaFoldDB" id="A0A9X4XAM2"/>
<feature type="transmembrane region" description="Helical" evidence="7">
    <location>
        <begin position="29"/>
        <end position="47"/>
    </location>
</feature>
<keyword evidence="3" id="KW-1003">Cell membrane</keyword>
<evidence type="ECO:0000256" key="2">
    <source>
        <dbReference type="ARBA" id="ARBA00004936"/>
    </source>
</evidence>
<keyword evidence="4 7" id="KW-0812">Transmembrane</keyword>
<feature type="transmembrane region" description="Helical" evidence="7">
    <location>
        <begin position="437"/>
        <end position="453"/>
    </location>
</feature>